<keyword evidence="3" id="KW-1185">Reference proteome</keyword>
<evidence type="ECO:0000313" key="2">
    <source>
        <dbReference type="EMBL" id="VFS63826.1"/>
    </source>
</evidence>
<keyword evidence="1" id="KW-1133">Transmembrane helix</keyword>
<dbReference type="InterPro" id="IPR021333">
    <property type="entry name" value="DUF2946"/>
</dbReference>
<name>A0A485AUD2_KLUCR</name>
<organism evidence="2 3">
    <name type="scientific">Kluyvera cryocrescens</name>
    <name type="common">Kluyvera citrophila</name>
    <dbReference type="NCBI Taxonomy" id="580"/>
    <lineage>
        <taxon>Bacteria</taxon>
        <taxon>Pseudomonadati</taxon>
        <taxon>Pseudomonadota</taxon>
        <taxon>Gammaproteobacteria</taxon>
        <taxon>Enterobacterales</taxon>
        <taxon>Enterobacteriaceae</taxon>
        <taxon>Kluyvera</taxon>
    </lineage>
</organism>
<sequence>MSKTAISIATRKRRAAWLALLAMALIIFAPLVSISLQQSPMSAMPGMHHEMNMPMPAHHSASDTMPIDHGEACGYCVLLTHVPGLILALCALLCALLLRVSTPSFPPLLAHWFEFPLAISRYPRTAAVVCFPPVNNDK</sequence>
<dbReference type="Proteomes" id="UP000401081">
    <property type="component" value="Unassembled WGS sequence"/>
</dbReference>
<dbReference type="EMBL" id="CAADJD010000018">
    <property type="protein sequence ID" value="VFS63826.1"/>
    <property type="molecule type" value="Genomic_DNA"/>
</dbReference>
<dbReference type="AlphaFoldDB" id="A0A485AUD2"/>
<accession>A0A485AUD2</accession>
<keyword evidence="1" id="KW-0472">Membrane</keyword>
<reference evidence="2 3" key="1">
    <citation type="submission" date="2019-03" db="EMBL/GenBank/DDBJ databases">
        <authorList>
            <consortium name="Pathogen Informatics"/>
        </authorList>
    </citation>
    <scope>NUCLEOTIDE SEQUENCE [LARGE SCALE GENOMIC DNA]</scope>
    <source>
        <strain evidence="2 3">NCTC12993</strain>
    </source>
</reference>
<keyword evidence="1" id="KW-0812">Transmembrane</keyword>
<gene>
    <name evidence="2" type="ORF">NCTC12993_02889</name>
</gene>
<evidence type="ECO:0000256" key="1">
    <source>
        <dbReference type="SAM" id="Phobius"/>
    </source>
</evidence>
<feature type="transmembrane region" description="Helical" evidence="1">
    <location>
        <begin position="78"/>
        <end position="98"/>
    </location>
</feature>
<proteinExistence type="predicted"/>
<dbReference type="Pfam" id="PF11162">
    <property type="entry name" value="DUF2946"/>
    <property type="match status" value="1"/>
</dbReference>
<protein>
    <submittedName>
        <fullName evidence="2">Protein of uncharacterized function (DUF2946)</fullName>
    </submittedName>
</protein>
<evidence type="ECO:0000313" key="3">
    <source>
        <dbReference type="Proteomes" id="UP000401081"/>
    </source>
</evidence>